<dbReference type="PRINTS" id="PR00347">
    <property type="entry name" value="THAUMATIN"/>
</dbReference>
<dbReference type="PANTHER" id="PTHR31013">
    <property type="entry name" value="THAUMATIN FAMILY PROTEIN-RELATED"/>
    <property type="match status" value="1"/>
</dbReference>
<organism evidence="3 4">
    <name type="scientific">Marchantia polymorpha</name>
    <name type="common">Common liverwort</name>
    <name type="synonym">Marchantia aquatica</name>
    <dbReference type="NCBI Taxonomy" id="3197"/>
    <lineage>
        <taxon>Eukaryota</taxon>
        <taxon>Viridiplantae</taxon>
        <taxon>Streptophyta</taxon>
        <taxon>Embryophyta</taxon>
        <taxon>Marchantiophyta</taxon>
        <taxon>Marchantiopsida</taxon>
        <taxon>Marchantiidae</taxon>
        <taxon>Marchantiales</taxon>
        <taxon>Marchantiaceae</taxon>
        <taxon>Marchantia</taxon>
    </lineage>
</organism>
<dbReference type="PROSITE" id="PS51367">
    <property type="entry name" value="THAUMATIN_2"/>
    <property type="match status" value="1"/>
</dbReference>
<dbReference type="Gramene" id="Mp6g06448.1">
    <property type="protein sequence ID" value="Mp6g06448.1.cds"/>
    <property type="gene ID" value="Mp6g06448"/>
</dbReference>
<keyword evidence="4" id="KW-1185">Reference proteome</keyword>
<evidence type="ECO:0000256" key="1">
    <source>
        <dbReference type="PIRSR" id="PIRSR002703-1"/>
    </source>
</evidence>
<reference evidence="4" key="1">
    <citation type="journal article" date="2017" name="Cell">
        <title>Insights into land plant evolution garnered from the Marchantia polymorpha genome.</title>
        <authorList>
            <person name="Bowman J.L."/>
            <person name="Kohchi T."/>
            <person name="Yamato K.T."/>
            <person name="Jenkins J."/>
            <person name="Shu S."/>
            <person name="Ishizaki K."/>
            <person name="Yamaoka S."/>
            <person name="Nishihama R."/>
            <person name="Nakamura Y."/>
            <person name="Berger F."/>
            <person name="Adam C."/>
            <person name="Aki S.S."/>
            <person name="Althoff F."/>
            <person name="Araki T."/>
            <person name="Arteaga-Vazquez M.A."/>
            <person name="Balasubrmanian S."/>
            <person name="Barry K."/>
            <person name="Bauer D."/>
            <person name="Boehm C.R."/>
            <person name="Briginshaw L."/>
            <person name="Caballero-Perez J."/>
            <person name="Catarino B."/>
            <person name="Chen F."/>
            <person name="Chiyoda S."/>
            <person name="Chovatia M."/>
            <person name="Davies K.M."/>
            <person name="Delmans M."/>
            <person name="Demura T."/>
            <person name="Dierschke T."/>
            <person name="Dolan L."/>
            <person name="Dorantes-Acosta A.E."/>
            <person name="Eklund D.M."/>
            <person name="Florent S.N."/>
            <person name="Flores-Sandoval E."/>
            <person name="Fujiyama A."/>
            <person name="Fukuzawa H."/>
            <person name="Galik B."/>
            <person name="Grimanelli D."/>
            <person name="Grimwood J."/>
            <person name="Grossniklaus U."/>
            <person name="Hamada T."/>
            <person name="Haseloff J."/>
            <person name="Hetherington A.J."/>
            <person name="Higo A."/>
            <person name="Hirakawa Y."/>
            <person name="Hundley H.N."/>
            <person name="Ikeda Y."/>
            <person name="Inoue K."/>
            <person name="Inoue S.I."/>
            <person name="Ishida S."/>
            <person name="Jia Q."/>
            <person name="Kakita M."/>
            <person name="Kanazawa T."/>
            <person name="Kawai Y."/>
            <person name="Kawashima T."/>
            <person name="Kennedy M."/>
            <person name="Kinose K."/>
            <person name="Kinoshita T."/>
            <person name="Kohara Y."/>
            <person name="Koide E."/>
            <person name="Komatsu K."/>
            <person name="Kopischke S."/>
            <person name="Kubo M."/>
            <person name="Kyozuka J."/>
            <person name="Lagercrantz U."/>
            <person name="Lin S.S."/>
            <person name="Lindquist E."/>
            <person name="Lipzen A.M."/>
            <person name="Lu C.W."/>
            <person name="De Luna E."/>
            <person name="Martienssen R.A."/>
            <person name="Minamino N."/>
            <person name="Mizutani M."/>
            <person name="Mizutani M."/>
            <person name="Mochizuki N."/>
            <person name="Monte I."/>
            <person name="Mosher R."/>
            <person name="Nagasaki H."/>
            <person name="Nakagami H."/>
            <person name="Naramoto S."/>
            <person name="Nishitani K."/>
            <person name="Ohtani M."/>
            <person name="Okamoto T."/>
            <person name="Okumura M."/>
            <person name="Phillips J."/>
            <person name="Pollak B."/>
            <person name="Reinders A."/>
            <person name="Rovekamp M."/>
            <person name="Sano R."/>
            <person name="Sawa S."/>
            <person name="Schmid M.W."/>
            <person name="Shirakawa M."/>
            <person name="Solano R."/>
            <person name="Spunde A."/>
            <person name="Suetsugu N."/>
            <person name="Sugano S."/>
            <person name="Sugiyama A."/>
            <person name="Sun R."/>
            <person name="Suzuki Y."/>
            <person name="Takenaka M."/>
            <person name="Takezawa D."/>
            <person name="Tomogane H."/>
            <person name="Tsuzuki M."/>
            <person name="Ueda T."/>
            <person name="Umeda M."/>
            <person name="Ward J.M."/>
            <person name="Watanabe Y."/>
            <person name="Yazaki K."/>
            <person name="Yokoyama R."/>
            <person name="Yoshitake Y."/>
            <person name="Yotsui I."/>
            <person name="Zachgo S."/>
            <person name="Schmutz J."/>
        </authorList>
    </citation>
    <scope>NUCLEOTIDE SEQUENCE [LARGE SCALE GENOMIC DNA]</scope>
    <source>
        <strain evidence="4">Tak-1</strain>
    </source>
</reference>
<name>A0A2R6VYE1_MARPO</name>
<gene>
    <name evidence="3" type="ORF">MARPO_0866s0001</name>
</gene>
<dbReference type="OrthoDB" id="430315at2759"/>
<dbReference type="OMA" id="NCHRILC"/>
<dbReference type="Pfam" id="PF00314">
    <property type="entry name" value="Thaumatin"/>
    <property type="match status" value="1"/>
</dbReference>
<dbReference type="PANTHER" id="PTHR31013:SF2">
    <property type="entry name" value="THAUMATIN-LIKE PROTEIN"/>
    <property type="match status" value="1"/>
</dbReference>
<evidence type="ECO:0008006" key="5">
    <source>
        <dbReference type="Google" id="ProtNLM"/>
    </source>
</evidence>
<dbReference type="InterPro" id="IPR001938">
    <property type="entry name" value="Thaumatin"/>
</dbReference>
<dbReference type="Gene3D" id="2.60.110.10">
    <property type="entry name" value="Thaumatin"/>
    <property type="match status" value="1"/>
</dbReference>
<dbReference type="AlphaFoldDB" id="A0A2R6VYE1"/>
<dbReference type="SMART" id="SM00205">
    <property type="entry name" value="THN"/>
    <property type="match status" value="1"/>
</dbReference>
<keyword evidence="1" id="KW-1015">Disulfide bond</keyword>
<evidence type="ECO:0000256" key="2">
    <source>
        <dbReference type="SAM" id="SignalP"/>
    </source>
</evidence>
<sequence length="213" mass="22238">MATSSLALRFVFISVIFGEIVHGCVITISNNCNYMVTACSQTGQQNIDQWDLSAGTSQAIDLGTACSWPSAVVYASVTGQCAVTGTPYAATDRNLANLAELTIPGSGNQDFYDLSNVNAYTIPMSINAPTGCSSITCSISDISSFCQPNNVLQTLPTGALSCVNTDGTAGLGPTAGTRQFKAACPEAYSYNFDDATSTFTCPTGSDYEVVFCP</sequence>
<keyword evidence="2" id="KW-0732">Signal</keyword>
<evidence type="ECO:0000313" key="3">
    <source>
        <dbReference type="EMBL" id="PTQ26607.1"/>
    </source>
</evidence>
<feature type="disulfide bond" evidence="1">
    <location>
        <begin position="132"/>
        <end position="201"/>
    </location>
</feature>
<feature type="disulfide bond" evidence="1">
    <location>
        <begin position="137"/>
        <end position="184"/>
    </location>
</feature>
<proteinExistence type="predicted"/>
<protein>
    <recommendedName>
        <fullName evidence="5">Thaumatin-like protein</fullName>
    </recommendedName>
</protein>
<dbReference type="SUPFAM" id="SSF49870">
    <property type="entry name" value="Osmotin, thaumatin-like protein"/>
    <property type="match status" value="1"/>
</dbReference>
<dbReference type="Proteomes" id="UP000244005">
    <property type="component" value="Unassembled WGS sequence"/>
</dbReference>
<accession>A0A2R6VYE1</accession>
<dbReference type="PIRSF" id="PIRSF002703">
    <property type="entry name" value="Thaumatin"/>
    <property type="match status" value="1"/>
</dbReference>
<feature type="disulfide bond" evidence="1">
    <location>
        <begin position="32"/>
        <end position="212"/>
    </location>
</feature>
<feature type="signal peptide" evidence="2">
    <location>
        <begin position="1"/>
        <end position="23"/>
    </location>
</feature>
<feature type="chain" id="PRO_5015336151" description="Thaumatin-like protein" evidence="2">
    <location>
        <begin position="24"/>
        <end position="213"/>
    </location>
</feature>
<dbReference type="EMBL" id="KZ773397">
    <property type="protein sequence ID" value="PTQ26607.1"/>
    <property type="molecule type" value="Genomic_DNA"/>
</dbReference>
<dbReference type="InterPro" id="IPR037176">
    <property type="entry name" value="Osmotin/thaumatin-like_sf"/>
</dbReference>
<evidence type="ECO:0000313" key="4">
    <source>
        <dbReference type="Proteomes" id="UP000244005"/>
    </source>
</evidence>